<dbReference type="RefSeq" id="WP_340291633.1">
    <property type="nucleotide sequence ID" value="NZ_JBBEOI010000045.1"/>
</dbReference>
<protein>
    <submittedName>
        <fullName evidence="1">Uncharacterized protein</fullName>
    </submittedName>
</protein>
<proteinExistence type="predicted"/>
<reference evidence="2" key="1">
    <citation type="journal article" date="2019" name="Int. J. Syst. Evol. Microbiol.">
        <title>The Global Catalogue of Microorganisms (GCM) 10K type strain sequencing project: providing services to taxonomists for standard genome sequencing and annotation.</title>
        <authorList>
            <consortium name="The Broad Institute Genomics Platform"/>
            <consortium name="The Broad Institute Genome Sequencing Center for Infectious Disease"/>
            <person name="Wu L."/>
            <person name="Ma J."/>
        </authorList>
    </citation>
    <scope>NUCLEOTIDE SEQUENCE [LARGE SCALE GENOMIC DNA]</scope>
    <source>
        <strain evidence="2">NCAIM B.02333</strain>
    </source>
</reference>
<comment type="caution">
    <text evidence="1">The sequence shown here is derived from an EMBL/GenBank/DDBJ whole genome shotgun (WGS) entry which is preliminary data.</text>
</comment>
<gene>
    <name evidence="1" type="ORF">ACFOLH_14520</name>
</gene>
<evidence type="ECO:0000313" key="1">
    <source>
        <dbReference type="EMBL" id="MFC3689562.1"/>
    </source>
</evidence>
<dbReference type="Proteomes" id="UP001595685">
    <property type="component" value="Unassembled WGS sequence"/>
</dbReference>
<sequence>MGLATARTVPSPREHVPWWRRLLLRAFPPPVVPVGPPLHRLAADLHRLESEAERLLGDPSVLARGQRLLAVRMAYDLVMLDAARALEVPVPHDRAPFTSHERFMVSVGLTAAGLRW</sequence>
<dbReference type="EMBL" id="JBHRWW010000011">
    <property type="protein sequence ID" value="MFC3689562.1"/>
    <property type="molecule type" value="Genomic_DNA"/>
</dbReference>
<name>A0ABV7WKQ8_9MICO</name>
<organism evidence="1 2">
    <name type="scientific">Aquipuribacter hungaricus</name>
    <dbReference type="NCBI Taxonomy" id="545624"/>
    <lineage>
        <taxon>Bacteria</taxon>
        <taxon>Bacillati</taxon>
        <taxon>Actinomycetota</taxon>
        <taxon>Actinomycetes</taxon>
        <taxon>Micrococcales</taxon>
        <taxon>Intrasporangiaceae</taxon>
        <taxon>Aquipuribacter</taxon>
    </lineage>
</organism>
<evidence type="ECO:0000313" key="2">
    <source>
        <dbReference type="Proteomes" id="UP001595685"/>
    </source>
</evidence>
<accession>A0ABV7WKQ8</accession>
<keyword evidence="2" id="KW-1185">Reference proteome</keyword>